<evidence type="ECO:0000313" key="2">
    <source>
        <dbReference type="EMBL" id="CAG9564712.1"/>
    </source>
</evidence>
<dbReference type="InterPro" id="IPR008906">
    <property type="entry name" value="HATC_C_dom"/>
</dbReference>
<protein>
    <submittedName>
        <fullName evidence="2">(African queen) hypothetical protein</fullName>
    </submittedName>
</protein>
<evidence type="ECO:0000259" key="1">
    <source>
        <dbReference type="Pfam" id="PF05699"/>
    </source>
</evidence>
<accession>A0A8J2QKA1</accession>
<dbReference type="InterPro" id="IPR012337">
    <property type="entry name" value="RNaseH-like_sf"/>
</dbReference>
<feature type="domain" description="HAT C-terminal dimerisation" evidence="1">
    <location>
        <begin position="365"/>
        <end position="426"/>
    </location>
</feature>
<dbReference type="PANTHER" id="PTHR45913:SF19">
    <property type="entry name" value="LOW QUALITY PROTEIN: ZINC FINGER BED DOMAIN-CONTAINING PROTEIN 5-LIKE"/>
    <property type="match status" value="1"/>
</dbReference>
<dbReference type="Pfam" id="PF05699">
    <property type="entry name" value="Dimer_Tnp_hAT"/>
    <property type="match status" value="1"/>
</dbReference>
<dbReference type="OrthoDB" id="1101576at2759"/>
<evidence type="ECO:0000313" key="3">
    <source>
        <dbReference type="Proteomes" id="UP000789524"/>
    </source>
</evidence>
<sequence length="448" mass="51421">MSSNVLKQVIEELNASPFPFSMQLDESTDVSQCSQLLVFVRYVKHDTRSIKEEFLFCDSLLETTKASDVFEMIKKFFIAQNVDWKTKLGSICTDGAPAMLGNTSGFAALIKKECPHVIITHCVLHRHALASRTMPTFLKEVMSTCVKIINFIRARALNHRLFKKLCQEMGSEHEVLLYYTEVRWLSRGQVLKRLFELREEVLLFLKNKENSLYEYLEREDFVEGLAYLADIFTHLNEINLSLQGFAVTIVDASERLKGFLGKLPLWKRRVESGKFANFPMLEELIMQKTQSDGHTTSKKVQKEVSKHLETLQTSFEGYFSPESLEKETWVRSPFLIDIDSISDEDLIKDDLIDMRSKEVLKAEFQAKDLGDFWGSLSQAYPLLVKRAMSILIPFATTYLCEAGFSIMMSIKTKSRNRLNVADDMRLALSKTVPQINVLIEAKQQHPSH</sequence>
<organism evidence="2 3">
    <name type="scientific">Danaus chrysippus</name>
    <name type="common">African queen</name>
    <dbReference type="NCBI Taxonomy" id="151541"/>
    <lineage>
        <taxon>Eukaryota</taxon>
        <taxon>Metazoa</taxon>
        <taxon>Ecdysozoa</taxon>
        <taxon>Arthropoda</taxon>
        <taxon>Hexapoda</taxon>
        <taxon>Insecta</taxon>
        <taxon>Pterygota</taxon>
        <taxon>Neoptera</taxon>
        <taxon>Endopterygota</taxon>
        <taxon>Lepidoptera</taxon>
        <taxon>Glossata</taxon>
        <taxon>Ditrysia</taxon>
        <taxon>Papilionoidea</taxon>
        <taxon>Nymphalidae</taxon>
        <taxon>Danainae</taxon>
        <taxon>Danaini</taxon>
        <taxon>Danaina</taxon>
        <taxon>Danaus</taxon>
        <taxon>Anosia</taxon>
    </lineage>
</organism>
<dbReference type="EMBL" id="CAKASE010000051">
    <property type="protein sequence ID" value="CAG9564712.1"/>
    <property type="molecule type" value="Genomic_DNA"/>
</dbReference>
<comment type="caution">
    <text evidence="2">The sequence shown here is derived from an EMBL/GenBank/DDBJ whole genome shotgun (WGS) entry which is preliminary data.</text>
</comment>
<dbReference type="SUPFAM" id="SSF53098">
    <property type="entry name" value="Ribonuclease H-like"/>
    <property type="match status" value="1"/>
</dbReference>
<keyword evidence="3" id="KW-1185">Reference proteome</keyword>
<dbReference type="GO" id="GO:0046983">
    <property type="term" value="F:protein dimerization activity"/>
    <property type="evidence" value="ECO:0007669"/>
    <property type="project" value="InterPro"/>
</dbReference>
<name>A0A8J2QKA1_9NEOP</name>
<dbReference type="Proteomes" id="UP000789524">
    <property type="component" value="Unassembled WGS sequence"/>
</dbReference>
<proteinExistence type="predicted"/>
<dbReference type="AlphaFoldDB" id="A0A8J2QKA1"/>
<gene>
    <name evidence="2" type="ORF">DCHRY22_LOCUS5668</name>
</gene>
<reference evidence="2" key="1">
    <citation type="submission" date="2021-09" db="EMBL/GenBank/DDBJ databases">
        <authorList>
            <person name="Martin H S."/>
        </authorList>
    </citation>
    <scope>NUCLEOTIDE SEQUENCE</scope>
</reference>
<dbReference type="PANTHER" id="PTHR45913">
    <property type="entry name" value="EPM2A-INTERACTING PROTEIN 1"/>
    <property type="match status" value="1"/>
</dbReference>